<keyword evidence="2" id="KW-1185">Reference proteome</keyword>
<evidence type="ECO:0000313" key="1">
    <source>
        <dbReference type="EMBL" id="PKU86848.1"/>
    </source>
</evidence>
<organism evidence="1 2">
    <name type="scientific">Dendrobium catenatum</name>
    <dbReference type="NCBI Taxonomy" id="906689"/>
    <lineage>
        <taxon>Eukaryota</taxon>
        <taxon>Viridiplantae</taxon>
        <taxon>Streptophyta</taxon>
        <taxon>Embryophyta</taxon>
        <taxon>Tracheophyta</taxon>
        <taxon>Spermatophyta</taxon>
        <taxon>Magnoliopsida</taxon>
        <taxon>Liliopsida</taxon>
        <taxon>Asparagales</taxon>
        <taxon>Orchidaceae</taxon>
        <taxon>Epidendroideae</taxon>
        <taxon>Malaxideae</taxon>
        <taxon>Dendrobiinae</taxon>
        <taxon>Dendrobium</taxon>
    </lineage>
</organism>
<accession>A0A2I0XG10</accession>
<dbReference type="Proteomes" id="UP000233837">
    <property type="component" value="Unassembled WGS sequence"/>
</dbReference>
<sequence length="83" mass="8860">MKGMGRWHGDGEGAWAAGFSGEGLQVVWRLWGGEGDGGVGQWSGGRLENQRKKPAVGMKLGIEDYSISQATLETIFNDFAGAM</sequence>
<reference evidence="1 2" key="2">
    <citation type="journal article" date="2017" name="Nature">
        <title>The Apostasia genome and the evolution of orchids.</title>
        <authorList>
            <person name="Zhang G.Q."/>
            <person name="Liu K.W."/>
            <person name="Li Z."/>
            <person name="Lohaus R."/>
            <person name="Hsiao Y.Y."/>
            <person name="Niu S.C."/>
            <person name="Wang J.Y."/>
            <person name="Lin Y.C."/>
            <person name="Xu Q."/>
            <person name="Chen L.J."/>
            <person name="Yoshida K."/>
            <person name="Fujiwara S."/>
            <person name="Wang Z.W."/>
            <person name="Zhang Y.Q."/>
            <person name="Mitsuda N."/>
            <person name="Wang M."/>
            <person name="Liu G.H."/>
            <person name="Pecoraro L."/>
            <person name="Huang H.X."/>
            <person name="Xiao X.J."/>
            <person name="Lin M."/>
            <person name="Wu X.Y."/>
            <person name="Wu W.L."/>
            <person name="Chen Y.Y."/>
            <person name="Chang S.B."/>
            <person name="Sakamoto S."/>
            <person name="Ohme-Takagi M."/>
            <person name="Yagi M."/>
            <person name="Zeng S.J."/>
            <person name="Shen C.Y."/>
            <person name="Yeh C.M."/>
            <person name="Luo Y.B."/>
            <person name="Tsai W.C."/>
            <person name="Van de Peer Y."/>
            <person name="Liu Z.J."/>
        </authorList>
    </citation>
    <scope>NUCLEOTIDE SEQUENCE [LARGE SCALE GENOMIC DNA]</scope>
    <source>
        <tissue evidence="1">The whole plant</tissue>
    </source>
</reference>
<gene>
    <name evidence="1" type="primary">ABCA1</name>
    <name evidence="1" type="ORF">MA16_Dca027587</name>
</gene>
<reference evidence="1 2" key="1">
    <citation type="journal article" date="2016" name="Sci. Rep.">
        <title>The Dendrobium catenatum Lindl. genome sequence provides insights into polysaccharide synthase, floral development and adaptive evolution.</title>
        <authorList>
            <person name="Zhang G.Q."/>
            <person name="Xu Q."/>
            <person name="Bian C."/>
            <person name="Tsai W.C."/>
            <person name="Yeh C.M."/>
            <person name="Liu K.W."/>
            <person name="Yoshida K."/>
            <person name="Zhang L.S."/>
            <person name="Chang S.B."/>
            <person name="Chen F."/>
            <person name="Shi Y."/>
            <person name="Su Y.Y."/>
            <person name="Zhang Y.Q."/>
            <person name="Chen L.J."/>
            <person name="Yin Y."/>
            <person name="Lin M."/>
            <person name="Huang H."/>
            <person name="Deng H."/>
            <person name="Wang Z.W."/>
            <person name="Zhu S.L."/>
            <person name="Zhao X."/>
            <person name="Deng C."/>
            <person name="Niu S.C."/>
            <person name="Huang J."/>
            <person name="Wang M."/>
            <person name="Liu G.H."/>
            <person name="Yang H.J."/>
            <person name="Xiao X.J."/>
            <person name="Hsiao Y.Y."/>
            <person name="Wu W.L."/>
            <person name="Chen Y.Y."/>
            <person name="Mitsuda N."/>
            <person name="Ohme-Takagi M."/>
            <person name="Luo Y.B."/>
            <person name="Van de Peer Y."/>
            <person name="Liu Z.J."/>
        </authorList>
    </citation>
    <scope>NUCLEOTIDE SEQUENCE [LARGE SCALE GENOMIC DNA]</scope>
    <source>
        <tissue evidence="1">The whole plant</tissue>
    </source>
</reference>
<dbReference type="EMBL" id="KZ501909">
    <property type="protein sequence ID" value="PKU86848.1"/>
    <property type="molecule type" value="Genomic_DNA"/>
</dbReference>
<name>A0A2I0XG10_9ASPA</name>
<dbReference type="AlphaFoldDB" id="A0A2I0XG10"/>
<proteinExistence type="predicted"/>
<evidence type="ECO:0000313" key="2">
    <source>
        <dbReference type="Proteomes" id="UP000233837"/>
    </source>
</evidence>
<protein>
    <submittedName>
        <fullName evidence="1">ABC transporter A family member 1</fullName>
    </submittedName>
</protein>